<name>A0A9W6SS43_9ACTN</name>
<reference evidence="2" key="1">
    <citation type="submission" date="2023-03" db="EMBL/GenBank/DDBJ databases">
        <title>Actinorhabdospora filicis NBRC 111898.</title>
        <authorList>
            <person name="Ichikawa N."/>
            <person name="Sato H."/>
            <person name="Tonouchi N."/>
        </authorList>
    </citation>
    <scope>NUCLEOTIDE SEQUENCE</scope>
    <source>
        <strain evidence="2">NBRC 111898</strain>
    </source>
</reference>
<dbReference type="CDD" id="cd02252">
    <property type="entry name" value="nylC_like"/>
    <property type="match status" value="1"/>
</dbReference>
<dbReference type="PANTHER" id="PTHR36512:SF3">
    <property type="entry name" value="BLR5678 PROTEIN"/>
    <property type="match status" value="1"/>
</dbReference>
<dbReference type="Pfam" id="PF03576">
    <property type="entry name" value="Peptidase_S58"/>
    <property type="match status" value="1"/>
</dbReference>
<dbReference type="RefSeq" id="WP_285666085.1">
    <property type="nucleotide sequence ID" value="NZ_BSTX01000004.1"/>
</dbReference>
<dbReference type="GO" id="GO:0004177">
    <property type="term" value="F:aminopeptidase activity"/>
    <property type="evidence" value="ECO:0007669"/>
    <property type="project" value="TreeGrafter"/>
</dbReference>
<dbReference type="AlphaFoldDB" id="A0A9W6SS43"/>
<dbReference type="SUPFAM" id="SSF56266">
    <property type="entry name" value="DmpA/ArgJ-like"/>
    <property type="match status" value="1"/>
</dbReference>
<comment type="caution">
    <text evidence="2">The sequence shown here is derived from an EMBL/GenBank/DDBJ whole genome shotgun (WGS) entry which is preliminary data.</text>
</comment>
<proteinExistence type="inferred from homology"/>
<dbReference type="Gene3D" id="3.60.70.12">
    <property type="entry name" value="L-amino peptidase D-ALA esterase/amidase"/>
    <property type="match status" value="1"/>
</dbReference>
<dbReference type="PANTHER" id="PTHR36512">
    <property type="entry name" value="D-AMINOPEPTIDASE"/>
    <property type="match status" value="1"/>
</dbReference>
<evidence type="ECO:0000256" key="1">
    <source>
        <dbReference type="ARBA" id="ARBA00007068"/>
    </source>
</evidence>
<evidence type="ECO:0000313" key="2">
    <source>
        <dbReference type="EMBL" id="GLZ80822.1"/>
    </source>
</evidence>
<evidence type="ECO:0000313" key="3">
    <source>
        <dbReference type="Proteomes" id="UP001165079"/>
    </source>
</evidence>
<protein>
    <submittedName>
        <fullName evidence="2">Peptidase</fullName>
    </submittedName>
</protein>
<dbReference type="Proteomes" id="UP001165079">
    <property type="component" value="Unassembled WGS sequence"/>
</dbReference>
<comment type="similarity">
    <text evidence="1">Belongs to the peptidase S58 family.</text>
</comment>
<accession>A0A9W6SS43</accession>
<dbReference type="InterPro" id="IPR005321">
    <property type="entry name" value="Peptidase_S58_DmpA"/>
</dbReference>
<gene>
    <name evidence="2" type="ORF">Afil01_56290</name>
</gene>
<dbReference type="InterPro" id="IPR016117">
    <property type="entry name" value="ArgJ-like_dom_sf"/>
</dbReference>
<keyword evidence="3" id="KW-1185">Reference proteome</keyword>
<organism evidence="2 3">
    <name type="scientific">Actinorhabdospora filicis</name>
    <dbReference type="NCBI Taxonomy" id="1785913"/>
    <lineage>
        <taxon>Bacteria</taxon>
        <taxon>Bacillati</taxon>
        <taxon>Actinomycetota</taxon>
        <taxon>Actinomycetes</taxon>
        <taxon>Micromonosporales</taxon>
        <taxon>Micromonosporaceae</taxon>
        <taxon>Actinorhabdospora</taxon>
    </lineage>
</organism>
<dbReference type="EMBL" id="BSTX01000004">
    <property type="protein sequence ID" value="GLZ80822.1"/>
    <property type="molecule type" value="Genomic_DNA"/>
</dbReference>
<sequence>MLTLGFRVGHWTDHDARTGCTVILCPEGTTASAEVRGGAPATRELALLEPHRTVQTIHAVLLTGGSAFGLAAADGVMRFLEEQGRGVPTPAGNVPIVPSLALFDLAVGAADVRPTAASGYAACRDAETNTVLHGRVGAGTGARVGQWRGPEHARDGGLVTAAIRDGDLEAVALIAVNAAGDVDHHRRPLEEHARHSTAIQGTPMTNTTIGLVATNARLDKTGCLLVAQGAHDGLARAIVPPHTRWDGDAFVAAATGRVEADVDAVRLLAAAAVEKAILSL</sequence>